<dbReference type="EMBL" id="ABJB010243731">
    <property type="status" value="NOT_ANNOTATED_CDS"/>
    <property type="molecule type" value="Genomic_DNA"/>
</dbReference>
<evidence type="ECO:0000313" key="2">
    <source>
        <dbReference type="EnsemblMetazoa" id="ISCW000863-PA"/>
    </source>
</evidence>
<evidence type="ECO:0000313" key="3">
    <source>
        <dbReference type="Proteomes" id="UP000001555"/>
    </source>
</evidence>
<proteinExistence type="predicted"/>
<dbReference type="EnsemblMetazoa" id="ISCW000863-RA">
    <property type="protein sequence ID" value="ISCW000863-PA"/>
    <property type="gene ID" value="ISCW000863"/>
</dbReference>
<dbReference type="InParanoid" id="B7P2K2"/>
<dbReference type="AlphaFoldDB" id="B7P2K2"/>
<dbReference type="Proteomes" id="UP000001555">
    <property type="component" value="Unassembled WGS sequence"/>
</dbReference>
<protein>
    <submittedName>
        <fullName evidence="1 2">Uncharacterized protein</fullName>
    </submittedName>
</protein>
<sequence>MFGTSSREILSRCCRRACSSSFSGTEHLCSSDCVGLARRIDAVHILKMFSLLP</sequence>
<keyword evidence="3" id="KW-1185">Reference proteome</keyword>
<dbReference type="VEuPathDB" id="VectorBase:ISCW000863"/>
<dbReference type="PaxDb" id="6945-B7P2K2"/>
<dbReference type="HOGENOM" id="CLU_3071001_0_0_1"/>
<reference evidence="1 3" key="1">
    <citation type="submission" date="2008-03" db="EMBL/GenBank/DDBJ databases">
        <title>Annotation of Ixodes scapularis.</title>
        <authorList>
            <consortium name="Ixodes scapularis Genome Project Consortium"/>
            <person name="Caler E."/>
            <person name="Hannick L.I."/>
            <person name="Bidwell S."/>
            <person name="Joardar V."/>
            <person name="Thiagarajan M."/>
            <person name="Amedeo P."/>
            <person name="Galinsky K.J."/>
            <person name="Schobel S."/>
            <person name="Inman J."/>
            <person name="Hostetler J."/>
            <person name="Miller J."/>
            <person name="Hammond M."/>
            <person name="Megy K."/>
            <person name="Lawson D."/>
            <person name="Kodira C."/>
            <person name="Sutton G."/>
            <person name="Meyer J."/>
            <person name="Hill C.A."/>
            <person name="Birren B."/>
            <person name="Nene V."/>
            <person name="Collins F."/>
            <person name="Alarcon-Chaidez F."/>
            <person name="Wikel S."/>
            <person name="Strausberg R."/>
        </authorList>
    </citation>
    <scope>NUCLEOTIDE SEQUENCE [LARGE SCALE GENOMIC DNA]</scope>
    <source>
        <strain evidence="3">Wikel</strain>
        <strain evidence="1">Wikel colony</strain>
    </source>
</reference>
<name>B7P2K2_IXOSC</name>
<accession>B7P2K2</accession>
<reference evidence="2" key="2">
    <citation type="submission" date="2020-05" db="UniProtKB">
        <authorList>
            <consortium name="EnsemblMetazoa"/>
        </authorList>
    </citation>
    <scope>IDENTIFICATION</scope>
    <source>
        <strain evidence="2">wikel</strain>
    </source>
</reference>
<gene>
    <name evidence="1" type="ORF">IscW_ISCW000863</name>
</gene>
<evidence type="ECO:0000313" key="1">
    <source>
        <dbReference type="EMBL" id="EEC00824.1"/>
    </source>
</evidence>
<organism>
    <name type="scientific">Ixodes scapularis</name>
    <name type="common">Black-legged tick</name>
    <name type="synonym">Deer tick</name>
    <dbReference type="NCBI Taxonomy" id="6945"/>
    <lineage>
        <taxon>Eukaryota</taxon>
        <taxon>Metazoa</taxon>
        <taxon>Ecdysozoa</taxon>
        <taxon>Arthropoda</taxon>
        <taxon>Chelicerata</taxon>
        <taxon>Arachnida</taxon>
        <taxon>Acari</taxon>
        <taxon>Parasitiformes</taxon>
        <taxon>Ixodida</taxon>
        <taxon>Ixodoidea</taxon>
        <taxon>Ixodidae</taxon>
        <taxon>Ixodinae</taxon>
        <taxon>Ixodes</taxon>
    </lineage>
</organism>
<dbReference type="EMBL" id="DS622764">
    <property type="protein sequence ID" value="EEC00824.1"/>
    <property type="molecule type" value="Genomic_DNA"/>
</dbReference>